<reference evidence="1" key="1">
    <citation type="submission" date="2023-03" db="EMBL/GenBank/DDBJ databases">
        <title>Genome sequence of Brevundimonas nasdae SJTX8.</title>
        <authorList>
            <person name="Liang R."/>
        </authorList>
    </citation>
    <scope>NUCLEOTIDE SEQUENCE</scope>
    <source>
        <strain evidence="1">X8</strain>
    </source>
</reference>
<name>A0ACD4VNU0_9CAUL</name>
<accession>A0ACD4VNU0</accession>
<sequence>MFARKPKSSEMQDRLIDLDGKMAAIGRSQAVIEFNLDGTIIDANQNLLTTMGYSLDEIRGAHHRTFMDPAEAASPDYAAFWRELNAGQFLARKFRRLAKGGREVWLQASYNPVFGPDGRPAKVIKLAIDITADEQEAARREAERVEAESAQTLLVDALAGVLNKLSAGDLTARIDAPVKGDHVRVRDDYNAAVESLRQTMGQALRAVSGLRGGVGEISSASDDLSRRTEQQAASLEETAAALDQITATVKRSADGAKQASAAALGARAEADRSGEVVRQAIAAMDGIKRSSTQISDIIGVIDEIAFQTNLLALNAGVEAARAGEAGRGFAVVASEVRALAQRSAEAAKEIKTLITTSGQEVAQGVKLVDETGAALSAIAVKVAEMDALVSEIAASAQEQATGLSQVNTAVNQMDQVTQQNAAMVEQTTAAAMSLKSETEQLALLVERFETGEAPAQARIHDLSQAAPAVPLARERARIRAFASGGAAAAAAASNAGWEEF</sequence>
<proteinExistence type="predicted"/>
<dbReference type="Proteomes" id="UP001302493">
    <property type="component" value="Chromosome"/>
</dbReference>
<protein>
    <submittedName>
        <fullName evidence="1">Methyl-accepting chemotaxis protein</fullName>
    </submittedName>
</protein>
<evidence type="ECO:0000313" key="1">
    <source>
        <dbReference type="EMBL" id="WOB79642.1"/>
    </source>
</evidence>
<keyword evidence="2" id="KW-1185">Reference proteome</keyword>
<evidence type="ECO:0000313" key="2">
    <source>
        <dbReference type="Proteomes" id="UP001302493"/>
    </source>
</evidence>
<organism evidence="1 2">
    <name type="scientific">Brevundimonas nasdae</name>
    <dbReference type="NCBI Taxonomy" id="172043"/>
    <lineage>
        <taxon>Bacteria</taxon>
        <taxon>Pseudomonadati</taxon>
        <taxon>Pseudomonadota</taxon>
        <taxon>Alphaproteobacteria</taxon>
        <taxon>Caulobacterales</taxon>
        <taxon>Caulobacteraceae</taxon>
        <taxon>Brevundimonas</taxon>
    </lineage>
</organism>
<gene>
    <name evidence="1" type="ORF">PZA08_05595</name>
</gene>
<dbReference type="EMBL" id="CP119180">
    <property type="protein sequence ID" value="WOB79642.1"/>
    <property type="molecule type" value="Genomic_DNA"/>
</dbReference>